<sequence>MSIFSYSLPGLSLPSHPLPSPSWARSQLSAGTGAINQKHDAASCRRNVRLVRERTVCCGWKAGLNVAVHILLPPPKNGTPKCEAQESARDPEEVVIQPIDATEMKNCQGEA</sequence>
<evidence type="ECO:0000313" key="2">
    <source>
        <dbReference type="Proteomes" id="UP001500235"/>
    </source>
</evidence>
<gene>
    <name evidence="1" type="ORF">GCM10022280_02280</name>
</gene>
<reference evidence="2" key="1">
    <citation type="journal article" date="2019" name="Int. J. Syst. Evol. Microbiol.">
        <title>The Global Catalogue of Microorganisms (GCM) 10K type strain sequencing project: providing services to taxonomists for standard genome sequencing and annotation.</title>
        <authorList>
            <consortium name="The Broad Institute Genomics Platform"/>
            <consortium name="The Broad Institute Genome Sequencing Center for Infectious Disease"/>
            <person name="Wu L."/>
            <person name="Ma J."/>
        </authorList>
    </citation>
    <scope>NUCLEOTIDE SEQUENCE [LARGE SCALE GENOMIC DNA]</scope>
    <source>
        <strain evidence="2">JCM 17563</strain>
    </source>
</reference>
<organism evidence="1 2">
    <name type="scientific">Sphingomonas swuensis</name>
    <dbReference type="NCBI Taxonomy" id="977800"/>
    <lineage>
        <taxon>Bacteria</taxon>
        <taxon>Pseudomonadati</taxon>
        <taxon>Pseudomonadota</taxon>
        <taxon>Alphaproteobacteria</taxon>
        <taxon>Sphingomonadales</taxon>
        <taxon>Sphingomonadaceae</taxon>
        <taxon>Sphingomonas</taxon>
    </lineage>
</organism>
<keyword evidence="2" id="KW-1185">Reference proteome</keyword>
<dbReference type="Proteomes" id="UP001500235">
    <property type="component" value="Unassembled WGS sequence"/>
</dbReference>
<comment type="caution">
    <text evidence="1">The sequence shown here is derived from an EMBL/GenBank/DDBJ whole genome shotgun (WGS) entry which is preliminary data.</text>
</comment>
<accession>A0ABP7SAF8</accession>
<protein>
    <submittedName>
        <fullName evidence="1">Uncharacterized protein</fullName>
    </submittedName>
</protein>
<evidence type="ECO:0000313" key="1">
    <source>
        <dbReference type="EMBL" id="GAA4009021.1"/>
    </source>
</evidence>
<proteinExistence type="predicted"/>
<name>A0ABP7SAF8_9SPHN</name>
<dbReference type="EMBL" id="BAABBQ010000001">
    <property type="protein sequence ID" value="GAA4009021.1"/>
    <property type="molecule type" value="Genomic_DNA"/>
</dbReference>